<dbReference type="PROSITE" id="PS50263">
    <property type="entry name" value="CN_HYDROLASE"/>
    <property type="match status" value="1"/>
</dbReference>
<dbReference type="PANTHER" id="PTHR23088:SF27">
    <property type="entry name" value="DEAMINATED GLUTATHIONE AMIDASE"/>
    <property type="match status" value="1"/>
</dbReference>
<protein>
    <submittedName>
        <fullName evidence="4">Carbon-nitrogen hydrolase</fullName>
    </submittedName>
</protein>
<dbReference type="InterPro" id="IPR045254">
    <property type="entry name" value="Nit1/2_C-N_Hydrolase"/>
</dbReference>
<evidence type="ECO:0000259" key="2">
    <source>
        <dbReference type="PROSITE" id="PS50263"/>
    </source>
</evidence>
<name>A0A4T0NSP2_9BASI</name>
<dbReference type="EMBL" id="SPRC01000025">
    <property type="protein sequence ID" value="TIB78632.1"/>
    <property type="molecule type" value="Genomic_DNA"/>
</dbReference>
<evidence type="ECO:0000313" key="6">
    <source>
        <dbReference type="Proteomes" id="UP000310685"/>
    </source>
</evidence>
<evidence type="ECO:0000256" key="1">
    <source>
        <dbReference type="ARBA" id="ARBA00022801"/>
    </source>
</evidence>
<evidence type="ECO:0000313" key="4">
    <source>
        <dbReference type="EMBL" id="TIC00461.1"/>
    </source>
</evidence>
<dbReference type="EMBL" id="SPRH01000023">
    <property type="protein sequence ID" value="TIC00461.1"/>
    <property type="molecule type" value="Genomic_DNA"/>
</dbReference>
<dbReference type="PANTHER" id="PTHR23088">
    <property type="entry name" value="NITRILASE-RELATED"/>
    <property type="match status" value="1"/>
</dbReference>
<dbReference type="AlphaFoldDB" id="A0A4T0NSP2"/>
<dbReference type="SUPFAM" id="SSF56317">
    <property type="entry name" value="Carbon-nitrogen hydrolase"/>
    <property type="match status" value="1"/>
</dbReference>
<dbReference type="InterPro" id="IPR003010">
    <property type="entry name" value="C-N_Hydrolase"/>
</dbReference>
<sequence length="298" mass="32904">MTIAAVAQICSRQNVKDNALKCVSLIKRAADNGAKAIFLPEASDFIAQGDLYKTLSEPLSTSSFLNDIRAAAISSRICVSLGLHEGGASDDRCFNTQVMIDDKGDILSSYRKVGILHLETHLFDVKDVGPGNKPVLESMSTEPGKHIEEPIQTPVGMLGMLTCYDIRFPEVSLMLRSRGAQVLTYPSSFTVKTGKAHWETLLRARAIETQCYVIAAAQAGVHTTAGRTSYGRSMVVNPWGEIVTQLSTYDNIPSPFEKEQDMPDTSSEIAYFDIDLDYLNNVRASMPLWQQRRQDVYD</sequence>
<dbReference type="Proteomes" id="UP000310685">
    <property type="component" value="Unassembled WGS sequence"/>
</dbReference>
<keyword evidence="1 4" id="KW-0378">Hydrolase</keyword>
<comment type="caution">
    <text evidence="4">The sequence shown here is derived from an EMBL/GenBank/DDBJ whole genome shotgun (WGS) entry which is preliminary data.</text>
</comment>
<evidence type="ECO:0000313" key="3">
    <source>
        <dbReference type="EMBL" id="TIB78632.1"/>
    </source>
</evidence>
<proteinExistence type="predicted"/>
<reference evidence="5 6" key="1">
    <citation type="submission" date="2019-03" db="EMBL/GenBank/DDBJ databases">
        <title>Sequencing 25 genomes of Wallemia mellicola.</title>
        <authorList>
            <person name="Gostincar C."/>
        </authorList>
    </citation>
    <scope>NUCLEOTIDE SEQUENCE [LARGE SCALE GENOMIC DNA]</scope>
    <source>
        <strain evidence="4 5">EXF-1262</strain>
        <strain evidence="3 6">EXF-6152</strain>
    </source>
</reference>
<dbReference type="GO" id="GO:0016811">
    <property type="term" value="F:hydrolase activity, acting on carbon-nitrogen (but not peptide) bonds, in linear amides"/>
    <property type="evidence" value="ECO:0007669"/>
    <property type="project" value="InterPro"/>
</dbReference>
<gene>
    <name evidence="4" type="ORF">E3Q17_02181</name>
    <name evidence="3" type="ORF">E3Q22_02561</name>
</gene>
<feature type="domain" description="CN hydrolase" evidence="2">
    <location>
        <begin position="1"/>
        <end position="276"/>
    </location>
</feature>
<dbReference type="CDD" id="cd07572">
    <property type="entry name" value="nit"/>
    <property type="match status" value="1"/>
</dbReference>
<dbReference type="PROSITE" id="PS01227">
    <property type="entry name" value="UPF0012"/>
    <property type="match status" value="1"/>
</dbReference>
<dbReference type="InterPro" id="IPR001110">
    <property type="entry name" value="UPF0012_CS"/>
</dbReference>
<evidence type="ECO:0000313" key="5">
    <source>
        <dbReference type="Proteomes" id="UP000307169"/>
    </source>
</evidence>
<accession>A0A4T0NSP2</accession>
<dbReference type="Proteomes" id="UP000307169">
    <property type="component" value="Unassembled WGS sequence"/>
</dbReference>
<dbReference type="Gene3D" id="3.60.110.10">
    <property type="entry name" value="Carbon-nitrogen hydrolase"/>
    <property type="match status" value="1"/>
</dbReference>
<organism evidence="4 5">
    <name type="scientific">Wallemia mellicola</name>
    <dbReference type="NCBI Taxonomy" id="1708541"/>
    <lineage>
        <taxon>Eukaryota</taxon>
        <taxon>Fungi</taxon>
        <taxon>Dikarya</taxon>
        <taxon>Basidiomycota</taxon>
        <taxon>Wallemiomycotina</taxon>
        <taxon>Wallemiomycetes</taxon>
        <taxon>Wallemiales</taxon>
        <taxon>Wallemiaceae</taxon>
        <taxon>Wallemia</taxon>
    </lineage>
</organism>
<dbReference type="InterPro" id="IPR036526">
    <property type="entry name" value="C-N_Hydrolase_sf"/>
</dbReference>
<dbReference type="Pfam" id="PF00795">
    <property type="entry name" value="CN_hydrolase"/>
    <property type="match status" value="1"/>
</dbReference>